<dbReference type="PROSITE" id="PS50092">
    <property type="entry name" value="TSP1"/>
    <property type="match status" value="1"/>
</dbReference>
<dbReference type="SMART" id="SM00209">
    <property type="entry name" value="TSP1"/>
    <property type="match status" value="2"/>
</dbReference>
<dbReference type="OrthoDB" id="5855429at2759"/>
<reference evidence="4" key="1">
    <citation type="submission" date="2021-06" db="EMBL/GenBank/DDBJ databases">
        <authorList>
            <person name="Hodson N. C."/>
            <person name="Mongue J. A."/>
            <person name="Jaron S. K."/>
        </authorList>
    </citation>
    <scope>NUCLEOTIDE SEQUENCE</scope>
</reference>
<evidence type="ECO:0000313" key="4">
    <source>
        <dbReference type="EMBL" id="CAG7734602.1"/>
    </source>
</evidence>
<accession>A0A8J2KDN7</accession>
<comment type="subcellular location">
    <subcellularLocation>
        <location evidence="1">Secreted</location>
    </subcellularLocation>
</comment>
<evidence type="ECO:0000313" key="5">
    <source>
        <dbReference type="Proteomes" id="UP000708208"/>
    </source>
</evidence>
<dbReference type="PANTHER" id="PTHR13723">
    <property type="entry name" value="ADAMTS A DISINTEGRIN AND METALLOPROTEASE WITH THROMBOSPONDIN MOTIFS PROTEASE"/>
    <property type="match status" value="1"/>
</dbReference>
<dbReference type="Pfam" id="PF19030">
    <property type="entry name" value="TSP1_ADAMTS"/>
    <property type="match status" value="2"/>
</dbReference>
<evidence type="ECO:0000256" key="2">
    <source>
        <dbReference type="ARBA" id="ARBA00022525"/>
    </source>
</evidence>
<dbReference type="InterPro" id="IPR050439">
    <property type="entry name" value="ADAMTS_ADAMTS-like"/>
</dbReference>
<sequence>EYSGSDSSTERINSSRPIVSDLIVEVLSVGKLTNPNIYYQFVISTNKHGSSSNNGNGGSVGKFSWKINSFDCSSPCYGNAIPKYDCYRDNTIISAHYCTHLNYPVLKVKYCNTHCKHNWKLYSKSECILNTECGKGFKNLNYKCNLNYNNGSNIIVPDEKCSSEPKPEGKEPCVVPCDSPKWKYGAWGECDAICGDGWQTRTGICYFQNQNVEPYYCRNITHGNHDGDDKGILVVTSGKKLTLRRKCNERDCGEWKIDQWSPCSRTCGEGHSRAAYACYLHAQILPPDYCLTSPRPIVERKCDLPPCYQWSLGGYKCERCGVNVTRQVQCAIFNTGTVVDDRKCEGSEKPDNSVSCGDCLPEIAKLVSDDTGAIDGFESSSTQRDTTPVFGDWVALEYGECTNKGDTNYMRTRKVTCSTDHCDPATKPGTSSE</sequence>
<feature type="non-terminal residue" evidence="4">
    <location>
        <position position="433"/>
    </location>
</feature>
<dbReference type="InterPro" id="IPR010294">
    <property type="entry name" value="ADAMTS_spacer1"/>
</dbReference>
<name>A0A8J2KDN7_9HEXA</name>
<keyword evidence="5" id="KW-1185">Reference proteome</keyword>
<dbReference type="GO" id="GO:0005576">
    <property type="term" value="C:extracellular region"/>
    <property type="evidence" value="ECO:0007669"/>
    <property type="project" value="UniProtKB-SubCell"/>
</dbReference>
<comment type="caution">
    <text evidence="4">The sequence shown here is derived from an EMBL/GenBank/DDBJ whole genome shotgun (WGS) entry which is preliminary data.</text>
</comment>
<proteinExistence type="predicted"/>
<dbReference type="InterPro" id="IPR000884">
    <property type="entry name" value="TSP1_rpt"/>
</dbReference>
<evidence type="ECO:0000259" key="3">
    <source>
        <dbReference type="Pfam" id="PF05986"/>
    </source>
</evidence>
<dbReference type="AlphaFoldDB" id="A0A8J2KDN7"/>
<gene>
    <name evidence="4" type="ORF">AFUS01_LOCUS22984</name>
</gene>
<dbReference type="Pfam" id="PF05986">
    <property type="entry name" value="ADAMTS_spacer1"/>
    <property type="match status" value="1"/>
</dbReference>
<dbReference type="Proteomes" id="UP000708208">
    <property type="component" value="Unassembled WGS sequence"/>
</dbReference>
<organism evidence="4 5">
    <name type="scientific">Allacma fusca</name>
    <dbReference type="NCBI Taxonomy" id="39272"/>
    <lineage>
        <taxon>Eukaryota</taxon>
        <taxon>Metazoa</taxon>
        <taxon>Ecdysozoa</taxon>
        <taxon>Arthropoda</taxon>
        <taxon>Hexapoda</taxon>
        <taxon>Collembola</taxon>
        <taxon>Symphypleona</taxon>
        <taxon>Sminthuridae</taxon>
        <taxon>Allacma</taxon>
    </lineage>
</organism>
<protein>
    <recommendedName>
        <fullName evidence="3">ADAMTS/ADAMTS-like Spacer 1 domain-containing protein</fullName>
    </recommendedName>
</protein>
<feature type="non-terminal residue" evidence="4">
    <location>
        <position position="1"/>
    </location>
</feature>
<feature type="domain" description="ADAMTS/ADAMTS-like Spacer 1" evidence="3">
    <location>
        <begin position="1"/>
        <end position="43"/>
    </location>
</feature>
<evidence type="ECO:0000256" key="1">
    <source>
        <dbReference type="ARBA" id="ARBA00004613"/>
    </source>
</evidence>
<keyword evidence="2" id="KW-0964">Secreted</keyword>
<dbReference type="EMBL" id="CAJVCH010272637">
    <property type="protein sequence ID" value="CAG7734602.1"/>
    <property type="molecule type" value="Genomic_DNA"/>
</dbReference>